<keyword evidence="1" id="KW-0732">Signal</keyword>
<dbReference type="InterPro" id="IPR008906">
    <property type="entry name" value="HATC_C_dom"/>
</dbReference>
<feature type="signal peptide" evidence="1">
    <location>
        <begin position="1"/>
        <end position="34"/>
    </location>
</feature>
<dbReference type="InParanoid" id="A0A0D0BSY6"/>
<name>A0A0D0BSY6_9AGAM</name>
<dbReference type="AlphaFoldDB" id="A0A0D0BSY6"/>
<feature type="domain" description="HAT C-terminal dimerisation" evidence="2">
    <location>
        <begin position="7"/>
        <end position="67"/>
    </location>
</feature>
<dbReference type="Proteomes" id="UP000054538">
    <property type="component" value="Unassembled WGS sequence"/>
</dbReference>
<dbReference type="EMBL" id="KN828786">
    <property type="protein sequence ID" value="KIK74527.1"/>
    <property type="molecule type" value="Genomic_DNA"/>
</dbReference>
<reference evidence="3 4" key="1">
    <citation type="submission" date="2014-04" db="EMBL/GenBank/DDBJ databases">
        <authorList>
            <consortium name="DOE Joint Genome Institute"/>
            <person name="Kuo A."/>
            <person name="Kohler A."/>
            <person name="Jargeat P."/>
            <person name="Nagy L.G."/>
            <person name="Floudas D."/>
            <person name="Copeland A."/>
            <person name="Barry K.W."/>
            <person name="Cichocki N."/>
            <person name="Veneault-Fourrey C."/>
            <person name="LaButti K."/>
            <person name="Lindquist E.A."/>
            <person name="Lipzen A."/>
            <person name="Lundell T."/>
            <person name="Morin E."/>
            <person name="Murat C."/>
            <person name="Sun H."/>
            <person name="Tunlid A."/>
            <person name="Henrissat B."/>
            <person name="Grigoriev I.V."/>
            <person name="Hibbett D.S."/>
            <person name="Martin F."/>
            <person name="Nordberg H.P."/>
            <person name="Cantor M.N."/>
            <person name="Hua S.X."/>
        </authorList>
    </citation>
    <scope>NUCLEOTIDE SEQUENCE [LARGE SCALE GENOMIC DNA]</scope>
    <source>
        <strain evidence="3 4">Ve08.2h10</strain>
    </source>
</reference>
<evidence type="ECO:0000313" key="4">
    <source>
        <dbReference type="Proteomes" id="UP000054538"/>
    </source>
</evidence>
<dbReference type="InterPro" id="IPR012337">
    <property type="entry name" value="RNaseH-like_sf"/>
</dbReference>
<proteinExistence type="predicted"/>
<evidence type="ECO:0000313" key="3">
    <source>
        <dbReference type="EMBL" id="KIK74527.1"/>
    </source>
</evidence>
<protein>
    <recommendedName>
        <fullName evidence="2">HAT C-terminal dimerisation domain-containing protein</fullName>
    </recommendedName>
</protein>
<evidence type="ECO:0000259" key="2">
    <source>
        <dbReference type="Pfam" id="PF05699"/>
    </source>
</evidence>
<dbReference type="Pfam" id="PF05699">
    <property type="entry name" value="Dimer_Tnp_hAT"/>
    <property type="match status" value="1"/>
</dbReference>
<dbReference type="OrthoDB" id="3241084at2759"/>
<evidence type="ECO:0000256" key="1">
    <source>
        <dbReference type="SAM" id="SignalP"/>
    </source>
</evidence>
<dbReference type="HOGENOM" id="CLU_009123_15_4_1"/>
<feature type="chain" id="PRO_5002208283" description="HAT C-terminal dimerisation domain-containing protein" evidence="1">
    <location>
        <begin position="35"/>
        <end position="70"/>
    </location>
</feature>
<keyword evidence="4" id="KW-1185">Reference proteome</keyword>
<accession>A0A0D0BSY6</accession>
<organism evidence="3 4">
    <name type="scientific">Paxillus rubicundulus Ve08.2h10</name>
    <dbReference type="NCBI Taxonomy" id="930991"/>
    <lineage>
        <taxon>Eukaryota</taxon>
        <taxon>Fungi</taxon>
        <taxon>Dikarya</taxon>
        <taxon>Basidiomycota</taxon>
        <taxon>Agaricomycotina</taxon>
        <taxon>Agaricomycetes</taxon>
        <taxon>Agaricomycetidae</taxon>
        <taxon>Boletales</taxon>
        <taxon>Paxilineae</taxon>
        <taxon>Paxillaceae</taxon>
        <taxon>Paxillus</taxon>
    </lineage>
</organism>
<reference evidence="4" key="2">
    <citation type="submission" date="2015-01" db="EMBL/GenBank/DDBJ databases">
        <title>Evolutionary Origins and Diversification of the Mycorrhizal Mutualists.</title>
        <authorList>
            <consortium name="DOE Joint Genome Institute"/>
            <consortium name="Mycorrhizal Genomics Consortium"/>
            <person name="Kohler A."/>
            <person name="Kuo A."/>
            <person name="Nagy L.G."/>
            <person name="Floudas D."/>
            <person name="Copeland A."/>
            <person name="Barry K.W."/>
            <person name="Cichocki N."/>
            <person name="Veneault-Fourrey C."/>
            <person name="LaButti K."/>
            <person name="Lindquist E.A."/>
            <person name="Lipzen A."/>
            <person name="Lundell T."/>
            <person name="Morin E."/>
            <person name="Murat C."/>
            <person name="Riley R."/>
            <person name="Ohm R."/>
            <person name="Sun H."/>
            <person name="Tunlid A."/>
            <person name="Henrissat B."/>
            <person name="Grigoriev I.V."/>
            <person name="Hibbett D.S."/>
            <person name="Martin F."/>
        </authorList>
    </citation>
    <scope>NUCLEOTIDE SEQUENCE [LARGE SCALE GENOMIC DNA]</scope>
    <source>
        <strain evidence="4">Ve08.2h10</strain>
    </source>
</reference>
<sequence length="70" mass="7869">MKAAREWIRNSAHKHTFPLLYCIALDVLPIQASAVPCECVFSSGKDMDTAQWNGLSPNTMEILQILKFAF</sequence>
<dbReference type="GO" id="GO:0046983">
    <property type="term" value="F:protein dimerization activity"/>
    <property type="evidence" value="ECO:0007669"/>
    <property type="project" value="InterPro"/>
</dbReference>
<gene>
    <name evidence="3" type="ORF">PAXRUDRAFT_789886</name>
</gene>
<dbReference type="SUPFAM" id="SSF53098">
    <property type="entry name" value="Ribonuclease H-like"/>
    <property type="match status" value="1"/>
</dbReference>